<dbReference type="InterPro" id="IPR011006">
    <property type="entry name" value="CheY-like_superfamily"/>
</dbReference>
<comment type="caution">
    <text evidence="21">The sequence shown here is derived from an EMBL/GenBank/DDBJ whole genome shotgun (WGS) entry which is preliminary data.</text>
</comment>
<dbReference type="Pfam" id="PF00512">
    <property type="entry name" value="HisKA"/>
    <property type="match status" value="1"/>
</dbReference>
<name>U7QAB8_9CYAN</name>
<keyword evidence="5 15" id="KW-0597">Phosphoprotein</keyword>
<evidence type="ECO:0000256" key="5">
    <source>
        <dbReference type="ARBA" id="ARBA00022553"/>
    </source>
</evidence>
<comment type="similarity">
    <text evidence="3">In the N-terminal section; belongs to the phytochrome family.</text>
</comment>
<comment type="subcellular location">
    <subcellularLocation>
        <location evidence="2">Membrane</location>
    </subcellularLocation>
</comment>
<evidence type="ECO:0000256" key="3">
    <source>
        <dbReference type="ARBA" id="ARBA00006402"/>
    </source>
</evidence>
<dbReference type="SUPFAM" id="SSF55874">
    <property type="entry name" value="ATPase domain of HSP90 chaperone/DNA topoisomerase II/histidine kinase"/>
    <property type="match status" value="1"/>
</dbReference>
<evidence type="ECO:0000256" key="9">
    <source>
        <dbReference type="ARBA" id="ARBA00022777"/>
    </source>
</evidence>
<dbReference type="InterPro" id="IPR004358">
    <property type="entry name" value="Sig_transdc_His_kin-like_C"/>
</dbReference>
<dbReference type="GO" id="GO:0016020">
    <property type="term" value="C:membrane"/>
    <property type="evidence" value="ECO:0007669"/>
    <property type="project" value="UniProtKB-SubCell"/>
</dbReference>
<dbReference type="FunFam" id="1.10.287.130:FF:000004">
    <property type="entry name" value="Ethylene receptor 1"/>
    <property type="match status" value="1"/>
</dbReference>
<evidence type="ECO:0000256" key="13">
    <source>
        <dbReference type="ARBA" id="ARBA00023136"/>
    </source>
</evidence>
<keyword evidence="22" id="KW-1185">Reference proteome</keyword>
<dbReference type="Gene3D" id="1.10.287.130">
    <property type="match status" value="1"/>
</dbReference>
<comment type="catalytic activity">
    <reaction evidence="1">
        <text>ATP + protein L-histidine = ADP + protein N-phospho-L-histidine.</text>
        <dbReference type="EC" id="2.7.13.3"/>
    </reaction>
</comment>
<dbReference type="FunFam" id="3.30.565.10:FF:000010">
    <property type="entry name" value="Sensor histidine kinase RcsC"/>
    <property type="match status" value="1"/>
</dbReference>
<evidence type="ECO:0000313" key="21">
    <source>
        <dbReference type="EMBL" id="ERT03955.1"/>
    </source>
</evidence>
<evidence type="ECO:0000256" key="1">
    <source>
        <dbReference type="ARBA" id="ARBA00000085"/>
    </source>
</evidence>
<dbReference type="InterPro" id="IPR000700">
    <property type="entry name" value="PAS-assoc_C"/>
</dbReference>
<dbReference type="Gene3D" id="3.30.450.20">
    <property type="entry name" value="PAS domain"/>
    <property type="match status" value="4"/>
</dbReference>
<dbReference type="InterPro" id="IPR013655">
    <property type="entry name" value="PAS_fold_3"/>
</dbReference>
<dbReference type="PATRIC" id="fig|1348334.3.peg.5833"/>
<keyword evidence="10" id="KW-0067">ATP-binding</keyword>
<dbReference type="Pfam" id="PF08448">
    <property type="entry name" value="PAS_4"/>
    <property type="match status" value="2"/>
</dbReference>
<dbReference type="PROSITE" id="PS50113">
    <property type="entry name" value="PAC"/>
    <property type="match status" value="2"/>
</dbReference>
<dbReference type="SMART" id="SM00388">
    <property type="entry name" value="HisKA"/>
    <property type="match status" value="1"/>
</dbReference>
<dbReference type="Pfam" id="PF13596">
    <property type="entry name" value="PAS_10"/>
    <property type="match status" value="1"/>
</dbReference>
<dbReference type="GO" id="GO:0000155">
    <property type="term" value="F:phosphorelay sensor kinase activity"/>
    <property type="evidence" value="ECO:0007669"/>
    <property type="project" value="InterPro"/>
</dbReference>
<dbReference type="Gene3D" id="3.40.50.2300">
    <property type="match status" value="1"/>
</dbReference>
<dbReference type="PRINTS" id="PR00344">
    <property type="entry name" value="BCTRLSENSOR"/>
</dbReference>
<feature type="domain" description="PAC" evidence="20">
    <location>
        <begin position="547"/>
        <end position="599"/>
    </location>
</feature>
<evidence type="ECO:0000256" key="15">
    <source>
        <dbReference type="PROSITE-ProRule" id="PRU00169"/>
    </source>
</evidence>
<evidence type="ECO:0000259" key="18">
    <source>
        <dbReference type="PROSITE" id="PS50110"/>
    </source>
</evidence>
<dbReference type="Pfam" id="PF08447">
    <property type="entry name" value="PAS_3"/>
    <property type="match status" value="1"/>
</dbReference>
<evidence type="ECO:0000256" key="14">
    <source>
        <dbReference type="ARBA" id="ARBA00074306"/>
    </source>
</evidence>
<feature type="coiled-coil region" evidence="16">
    <location>
        <begin position="585"/>
        <end position="613"/>
    </location>
</feature>
<dbReference type="SUPFAM" id="SSF52172">
    <property type="entry name" value="CheY-like"/>
    <property type="match status" value="1"/>
</dbReference>
<dbReference type="InterPro" id="IPR003661">
    <property type="entry name" value="HisK_dim/P_dom"/>
</dbReference>
<gene>
    <name evidence="21" type="ORF">M595_6101</name>
</gene>
<evidence type="ECO:0000256" key="12">
    <source>
        <dbReference type="ARBA" id="ARBA00023012"/>
    </source>
</evidence>
<dbReference type="RefSeq" id="WP_023069749.1">
    <property type="nucleotide sequence ID" value="NZ_AUZM01000144.1"/>
</dbReference>
<dbReference type="SMART" id="SM00448">
    <property type="entry name" value="REC"/>
    <property type="match status" value="1"/>
</dbReference>
<dbReference type="PROSITE" id="PS50112">
    <property type="entry name" value="PAS"/>
    <property type="match status" value="1"/>
</dbReference>
<feature type="coiled-coil region" evidence="16">
    <location>
        <begin position="26"/>
        <end position="92"/>
    </location>
</feature>
<reference evidence="21 22" key="1">
    <citation type="journal article" date="2013" name="Front. Microbiol.">
        <title>Comparative genomic analyses of the cyanobacterium, Lyngbya aestuarii BL J, a powerful hydrogen producer.</title>
        <authorList>
            <person name="Kothari A."/>
            <person name="Vaughn M."/>
            <person name="Garcia-Pichel F."/>
        </authorList>
    </citation>
    <scope>NUCLEOTIDE SEQUENCE [LARGE SCALE GENOMIC DNA]</scope>
    <source>
        <strain evidence="21 22">BL J</strain>
    </source>
</reference>
<dbReference type="SMART" id="SM00091">
    <property type="entry name" value="PAS"/>
    <property type="match status" value="3"/>
</dbReference>
<dbReference type="InterPro" id="IPR035965">
    <property type="entry name" value="PAS-like_dom_sf"/>
</dbReference>
<dbReference type="InterPro" id="IPR000014">
    <property type="entry name" value="PAS"/>
</dbReference>
<dbReference type="Gene3D" id="3.30.565.10">
    <property type="entry name" value="Histidine kinase-like ATPase, C-terminal domain"/>
    <property type="match status" value="1"/>
</dbReference>
<dbReference type="SUPFAM" id="SSF55785">
    <property type="entry name" value="PYP-like sensor domain (PAS domain)"/>
    <property type="match status" value="3"/>
</dbReference>
<dbReference type="CDD" id="cd16922">
    <property type="entry name" value="HATPase_EvgS-ArcB-TorS-like"/>
    <property type="match status" value="1"/>
</dbReference>
<dbReference type="InterPro" id="IPR003594">
    <property type="entry name" value="HATPase_dom"/>
</dbReference>
<dbReference type="InterPro" id="IPR001610">
    <property type="entry name" value="PAC"/>
</dbReference>
<proteinExistence type="inferred from homology"/>
<dbReference type="SMART" id="SM00387">
    <property type="entry name" value="HATPase_c"/>
    <property type="match status" value="1"/>
</dbReference>
<accession>U7QAB8</accession>
<dbReference type="InterPro" id="IPR005467">
    <property type="entry name" value="His_kinase_dom"/>
</dbReference>
<protein>
    <recommendedName>
        <fullName evidence="14">Circadian input-output histidine kinase CikA</fullName>
        <ecNumber evidence="4">2.7.13.3</ecNumber>
    </recommendedName>
</protein>
<evidence type="ECO:0000256" key="7">
    <source>
        <dbReference type="ARBA" id="ARBA00022692"/>
    </source>
</evidence>
<evidence type="ECO:0000259" key="19">
    <source>
        <dbReference type="PROSITE" id="PS50112"/>
    </source>
</evidence>
<evidence type="ECO:0000256" key="6">
    <source>
        <dbReference type="ARBA" id="ARBA00022679"/>
    </source>
</evidence>
<keyword evidence="6" id="KW-0808">Transferase</keyword>
<evidence type="ECO:0000256" key="8">
    <source>
        <dbReference type="ARBA" id="ARBA00022741"/>
    </source>
</evidence>
<keyword evidence="16" id="KW-0175">Coiled coil</keyword>
<evidence type="ECO:0000256" key="4">
    <source>
        <dbReference type="ARBA" id="ARBA00012438"/>
    </source>
</evidence>
<feature type="domain" description="Response regulatory" evidence="18">
    <location>
        <begin position="874"/>
        <end position="990"/>
    </location>
</feature>
<evidence type="ECO:0000313" key="22">
    <source>
        <dbReference type="Proteomes" id="UP000017127"/>
    </source>
</evidence>
<dbReference type="SMART" id="SM00086">
    <property type="entry name" value="PAC"/>
    <property type="match status" value="2"/>
</dbReference>
<dbReference type="EC" id="2.7.13.3" evidence="4"/>
<dbReference type="CDD" id="cd00130">
    <property type="entry name" value="PAS"/>
    <property type="match status" value="2"/>
</dbReference>
<keyword evidence="11" id="KW-1133">Transmembrane helix</keyword>
<keyword evidence="7" id="KW-0812">Transmembrane</keyword>
<dbReference type="EMBL" id="AUZM01000144">
    <property type="protein sequence ID" value="ERT03955.1"/>
    <property type="molecule type" value="Genomic_DNA"/>
</dbReference>
<evidence type="ECO:0000256" key="16">
    <source>
        <dbReference type="SAM" id="Coils"/>
    </source>
</evidence>
<dbReference type="InterPro" id="IPR001789">
    <property type="entry name" value="Sig_transdc_resp-reg_receiver"/>
</dbReference>
<evidence type="ECO:0000259" key="20">
    <source>
        <dbReference type="PROSITE" id="PS50113"/>
    </source>
</evidence>
<feature type="domain" description="Histidine kinase" evidence="17">
    <location>
        <begin position="623"/>
        <end position="848"/>
    </location>
</feature>
<dbReference type="Pfam" id="PF02518">
    <property type="entry name" value="HATPase_c"/>
    <property type="match status" value="1"/>
</dbReference>
<evidence type="ECO:0000259" key="17">
    <source>
        <dbReference type="PROSITE" id="PS50109"/>
    </source>
</evidence>
<evidence type="ECO:0000256" key="11">
    <source>
        <dbReference type="ARBA" id="ARBA00022989"/>
    </source>
</evidence>
<dbReference type="AlphaFoldDB" id="U7QAB8"/>
<dbReference type="PROSITE" id="PS50110">
    <property type="entry name" value="RESPONSE_REGULATORY"/>
    <property type="match status" value="1"/>
</dbReference>
<feature type="domain" description="PAS" evidence="19">
    <location>
        <begin position="348"/>
        <end position="422"/>
    </location>
</feature>
<dbReference type="NCBIfam" id="TIGR00229">
    <property type="entry name" value="sensory_box"/>
    <property type="match status" value="2"/>
</dbReference>
<dbReference type="InterPro" id="IPR013656">
    <property type="entry name" value="PAS_4"/>
</dbReference>
<dbReference type="CDD" id="cd00082">
    <property type="entry name" value="HisKA"/>
    <property type="match status" value="1"/>
</dbReference>
<dbReference type="SUPFAM" id="SSF47384">
    <property type="entry name" value="Homodimeric domain of signal transducing histidine kinase"/>
    <property type="match status" value="1"/>
</dbReference>
<feature type="domain" description="PAC" evidence="20">
    <location>
        <begin position="425"/>
        <end position="477"/>
    </location>
</feature>
<dbReference type="PROSITE" id="PS50109">
    <property type="entry name" value="HIS_KIN"/>
    <property type="match status" value="1"/>
</dbReference>
<evidence type="ECO:0000256" key="10">
    <source>
        <dbReference type="ARBA" id="ARBA00022840"/>
    </source>
</evidence>
<dbReference type="InterPro" id="IPR036890">
    <property type="entry name" value="HATPase_C_sf"/>
</dbReference>
<keyword evidence="13" id="KW-0472">Membrane</keyword>
<keyword evidence="12" id="KW-0902">Two-component regulatory system</keyword>
<evidence type="ECO:0000256" key="2">
    <source>
        <dbReference type="ARBA" id="ARBA00004370"/>
    </source>
</evidence>
<dbReference type="PANTHER" id="PTHR43047">
    <property type="entry name" value="TWO-COMPONENT HISTIDINE PROTEIN KINASE"/>
    <property type="match status" value="1"/>
</dbReference>
<dbReference type="GO" id="GO:0005524">
    <property type="term" value="F:ATP binding"/>
    <property type="evidence" value="ECO:0007669"/>
    <property type="project" value="UniProtKB-KW"/>
</dbReference>
<organism evidence="21 22">
    <name type="scientific">Lyngbya aestuarii BL J</name>
    <dbReference type="NCBI Taxonomy" id="1348334"/>
    <lineage>
        <taxon>Bacteria</taxon>
        <taxon>Bacillati</taxon>
        <taxon>Cyanobacteriota</taxon>
        <taxon>Cyanophyceae</taxon>
        <taxon>Oscillatoriophycideae</taxon>
        <taxon>Oscillatoriales</taxon>
        <taxon>Microcoleaceae</taxon>
        <taxon>Lyngbya</taxon>
    </lineage>
</organism>
<dbReference type="Proteomes" id="UP000017127">
    <property type="component" value="Unassembled WGS sequence"/>
</dbReference>
<keyword evidence="8" id="KW-0547">Nucleotide-binding</keyword>
<dbReference type="Pfam" id="PF00072">
    <property type="entry name" value="Response_reg"/>
    <property type="match status" value="1"/>
</dbReference>
<sequence length="1081" mass="123812">MLVITNKQEVQSPSALIDHPQSYHLDQAALQQIQHLEDELQQTRENLQATNEELETTNEEQQAINEELIASNEELQSTNEELYTVNTEYQNQIQKLIELSNDVNNLLQSTDIGVIFLDKSLKISKFTPAVVLAINLNEVDIDRPLQHISHNFNCPNFNSLLQQVLTHEQPIEQEVKILTTGDTLLMRIHPYRRENQSCDGLVLSFIKITQIKQYQDEIKRQNAELENIYANIPVGLCLQDENWRYLRINKILADLNGKSIEEHLGKHPQEVIPGLLDILEPIYREVQTTGEPVLNIEIQGTTAAQPGIKRDWITSYYPVQLSSDKIGFGVVVTEVTQLKKAQEALRQSEARLQYLLNNTPAVIFSCKPKGDYEITYISPNIRNLLGYEPEEFLNNSDFWVTNLHPDDRDRILTGLPKGLNEDGFYTHEYRLKTADNTYRWVSATLQVIKDQHNTPVECVGCLIDITERVVAEEAWRWSEERFNLVLKNSPITFTTQDCELRYTWVYNPAPGFTFEEVVGKLETELLPADEAERILAIKKPVIETGIRNRQEFFITQNGQLRYFDMSVEPLQDSDNHIIGIATVAIDITERKQAELERQRTQELQREKEAAESANLAKSRFLAQMSHELRTPLNAILGFTQLLQRQPKFSGEPSEYLNIIHRSGKNLLGLINDILTLSKVQAGRVSLKIKPFQLSILLKTLENMFSLQAAKKGIKFEIKVDANVSQGLQGDEDKLRQVLINLLSNSIKFTSSGEVSLMIRSQPVTAEISSNYYYLQFEVRDTGVGIAADELEKIFEPFVQTEAGEKVKQSTGLGLAISREFVELMGGKITVESQLKQGSVFRFTIPLERVQLASIQPELLQSRVIGLSDNQPQYRILVAEDRPDNRHLIVKLLETVGFQVQAATNGLEAIKLWESWSPDLIWMDMQMPVMDGYQAIQHIKARPEGEDTVIIALTASAFEEERHHIIALGCNDFVRKPFEEQEIFAKIQQYLDVSYIYEQQQSTTKPTRDRGRTQLVREDFDVMPTQWLKQLHQAAYLANEAEIEQLIQQIPQRDTFLIKRLKELVNHLQFEEIEALTKPESL</sequence>
<dbReference type="OrthoDB" id="415806at2"/>
<dbReference type="CDD" id="cd17546">
    <property type="entry name" value="REC_hyHK_CKI1_RcsC-like"/>
    <property type="match status" value="1"/>
</dbReference>
<dbReference type="InterPro" id="IPR036097">
    <property type="entry name" value="HisK_dim/P_sf"/>
</dbReference>
<feature type="modified residue" description="4-aspartylphosphate" evidence="15">
    <location>
        <position position="923"/>
    </location>
</feature>
<keyword evidence="9" id="KW-0418">Kinase</keyword>